<dbReference type="RefSeq" id="WP_127740443.1">
    <property type="nucleotide sequence ID" value="NZ_RZTZ01000011.1"/>
</dbReference>
<evidence type="ECO:0000313" key="5">
    <source>
        <dbReference type="Proteomes" id="UP000288024"/>
    </source>
</evidence>
<feature type="domain" description="NADPH-dependent FMN reductase-like" evidence="3">
    <location>
        <begin position="1"/>
        <end position="126"/>
    </location>
</feature>
<dbReference type="Pfam" id="PF03358">
    <property type="entry name" value="FMN_red"/>
    <property type="match status" value="1"/>
</dbReference>
<gene>
    <name evidence="4" type="ORF">EM808_20970</name>
</gene>
<accession>A0A437K6J3</accession>
<dbReference type="InterPro" id="IPR029039">
    <property type="entry name" value="Flavoprotein-like_sf"/>
</dbReference>
<comment type="caution">
    <text evidence="4">The sequence shown here is derived from an EMBL/GenBank/DDBJ whole genome shotgun (WGS) entry which is preliminary data.</text>
</comment>
<dbReference type="InterPro" id="IPR051796">
    <property type="entry name" value="ISF_SsuE-like"/>
</dbReference>
<keyword evidence="2" id="KW-0288">FMN</keyword>
<reference evidence="4 5" key="1">
    <citation type="submission" date="2019-01" db="EMBL/GenBank/DDBJ databases">
        <title>Bacillus sp. M5HDSG1-1, whole genome shotgun sequence.</title>
        <authorList>
            <person name="Tuo L."/>
        </authorList>
    </citation>
    <scope>NUCLEOTIDE SEQUENCE [LARGE SCALE GENOMIC DNA]</scope>
    <source>
        <strain evidence="4 5">M5HDSG1-1</strain>
    </source>
</reference>
<dbReference type="Gene3D" id="3.40.50.360">
    <property type="match status" value="1"/>
</dbReference>
<dbReference type="PANTHER" id="PTHR43278">
    <property type="entry name" value="NAD(P)H-DEPENDENT FMN-CONTAINING OXIDOREDUCTASE YWQN-RELATED"/>
    <property type="match status" value="1"/>
</dbReference>
<dbReference type="AlphaFoldDB" id="A0A437K6J3"/>
<evidence type="ECO:0000313" key="4">
    <source>
        <dbReference type="EMBL" id="RVT58834.1"/>
    </source>
</evidence>
<dbReference type="EMBL" id="RZTZ01000011">
    <property type="protein sequence ID" value="RVT58834.1"/>
    <property type="molecule type" value="Genomic_DNA"/>
</dbReference>
<dbReference type="InterPro" id="IPR005025">
    <property type="entry name" value="FMN_Rdtase-like_dom"/>
</dbReference>
<sequence length="182" mass="20526">MSVVVIFGGTRPQGNTEILTEKALTNIKAERIYLGDFHFESIIDKRHDTAGFHDRNDDYNSILDRILPHDTIIFATPIYWYSMSGIMKNFIDRWSQSLRDANYPNFKQQMAAKKGYVIAVGGDAPHIKGLPMIQQFQFIFGFIGMEFAGYILGIGNKPGDIMADQKAIYAAGELNQLLKTIV</sequence>
<dbReference type="PANTHER" id="PTHR43278:SF4">
    <property type="entry name" value="NAD(P)H-DEPENDENT FMN-CONTAINING OXIDOREDUCTASE YWQN-RELATED"/>
    <property type="match status" value="1"/>
</dbReference>
<dbReference type="GO" id="GO:0016491">
    <property type="term" value="F:oxidoreductase activity"/>
    <property type="evidence" value="ECO:0007669"/>
    <property type="project" value="InterPro"/>
</dbReference>
<proteinExistence type="predicted"/>
<evidence type="ECO:0000256" key="1">
    <source>
        <dbReference type="ARBA" id="ARBA00022630"/>
    </source>
</evidence>
<evidence type="ECO:0000256" key="2">
    <source>
        <dbReference type="ARBA" id="ARBA00022643"/>
    </source>
</evidence>
<evidence type="ECO:0000259" key="3">
    <source>
        <dbReference type="Pfam" id="PF03358"/>
    </source>
</evidence>
<keyword evidence="1" id="KW-0285">Flavoprotein</keyword>
<dbReference type="Proteomes" id="UP000288024">
    <property type="component" value="Unassembled WGS sequence"/>
</dbReference>
<dbReference type="SUPFAM" id="SSF52218">
    <property type="entry name" value="Flavoproteins"/>
    <property type="match status" value="1"/>
</dbReference>
<name>A0A437K6J3_9BACI</name>
<protein>
    <submittedName>
        <fullName evidence="4">Flavodoxin family protein</fullName>
    </submittedName>
</protein>
<organism evidence="4 5">
    <name type="scientific">Niallia taxi</name>
    <dbReference type="NCBI Taxonomy" id="2499688"/>
    <lineage>
        <taxon>Bacteria</taxon>
        <taxon>Bacillati</taxon>
        <taxon>Bacillota</taxon>
        <taxon>Bacilli</taxon>
        <taxon>Bacillales</taxon>
        <taxon>Bacillaceae</taxon>
        <taxon>Niallia</taxon>
    </lineage>
</organism>
<keyword evidence="5" id="KW-1185">Reference proteome</keyword>